<dbReference type="InParanoid" id="A8QAB6"/>
<evidence type="ECO:0000256" key="6">
    <source>
        <dbReference type="RuleBase" id="RU367076"/>
    </source>
</evidence>
<feature type="domain" description="RNA polymerase III Rpc82 C -terminal" evidence="8">
    <location>
        <begin position="216"/>
        <end position="359"/>
    </location>
</feature>
<comment type="caution">
    <text evidence="10">The sequence shown here is derived from an EMBL/GenBank/DDBJ whole genome shotgun (WGS) entry which is preliminary data.</text>
</comment>
<dbReference type="AlphaFoldDB" id="A8QAB6"/>
<dbReference type="GO" id="GO:0005666">
    <property type="term" value="C:RNA polymerase III complex"/>
    <property type="evidence" value="ECO:0007669"/>
    <property type="project" value="UniProtKB-UniRule"/>
</dbReference>
<dbReference type="PANTHER" id="PTHR12949">
    <property type="entry name" value="RNA POLYMERASE III DNA DIRECTED -RELATED"/>
    <property type="match status" value="1"/>
</dbReference>
<dbReference type="InterPro" id="IPR039748">
    <property type="entry name" value="RPC3"/>
</dbReference>
<dbReference type="EMBL" id="AAYY01000014">
    <property type="protein sequence ID" value="EDP41994.1"/>
    <property type="molecule type" value="Genomic_DNA"/>
</dbReference>
<keyword evidence="4 6" id="KW-0539">Nucleus</keyword>
<protein>
    <recommendedName>
        <fullName evidence="6">DNA-directed RNA polymerase III subunit RPC3</fullName>
        <shortName evidence="6">RNA polymerase III subunit C3</shortName>
    </recommendedName>
</protein>
<dbReference type="InterPro" id="IPR036388">
    <property type="entry name" value="WH-like_DNA-bd_sf"/>
</dbReference>
<evidence type="ECO:0000313" key="10">
    <source>
        <dbReference type="EMBL" id="EDP41994.1"/>
    </source>
</evidence>
<gene>
    <name evidence="10" type="ORF">MGL_3675</name>
</gene>
<dbReference type="KEGG" id="mgl:MGL_3675"/>
<sequence>MTSTSSSKEKGGSKKVLPVRLVQQALIVLIQHHCVLHSRPANDSVMSGEEYFEIHTDEVLCRLRFGTYLYLAKEWGGKDAQDIVRLLLYHGQMRAGDVIDTLACTSSTPSHAFGDLSTSQHAGLDAQRAAEIRARLVRMLQESLVRPSTPIQHVSPQDRQLALELMLRKSRKGIPTTKSLREIKGKVASIIHEEDRRDWEGATDNADDLRLGLIHKPTSDPSRDKRAKRRSNTDVSAARDTVDIDPEVWLRVHYDFFHIRMRNTIITRAVSNKYNAVTGDVMRYMLDADRPGIAPCERDERSRPISVTALAHRIPSDARIQRGLDRRSIMGHNESSNKTSTPSTSELVAEYVAILSCNDSISSTVRRTRFLAPCSSGTMTSAGGGTRVSTTFSVEYVNIVERIQLRMIRDVVVERFGSMAGRIFTILVEKGKLEEKHISKVGLISMSETRDICSRLFAASILSLQEVPKSNERNPQRTFFLWFVDVLKCKSWLLDQLYKTLVQLSRRRLYEQSQRTLLLQKSERTDVREDAVGLLTGWERKELASLQSVQEAITVAETRVVRDVFLLQHFST</sequence>
<dbReference type="GeneID" id="5853514"/>
<comment type="subcellular location">
    <subcellularLocation>
        <location evidence="1 6">Nucleus</location>
    </subcellularLocation>
</comment>
<dbReference type="OrthoDB" id="272392at2759"/>
<dbReference type="RefSeq" id="XP_001729208.1">
    <property type="nucleotide sequence ID" value="XM_001729156.1"/>
</dbReference>
<evidence type="ECO:0000256" key="3">
    <source>
        <dbReference type="ARBA" id="ARBA00023163"/>
    </source>
</evidence>
<keyword evidence="11" id="KW-1185">Reference proteome</keyword>
<evidence type="ECO:0000256" key="4">
    <source>
        <dbReference type="ARBA" id="ARBA00023242"/>
    </source>
</evidence>
<feature type="domain" description="DNA-directed RNA polymerase III subunit RPC3 winged-helix" evidence="9">
    <location>
        <begin position="408"/>
        <end position="484"/>
    </location>
</feature>
<comment type="similarity">
    <text evidence="6">Belongs to the RNA polymerase beta chain family.</text>
</comment>
<accession>A8QAB6</accession>
<evidence type="ECO:0000313" key="11">
    <source>
        <dbReference type="Proteomes" id="UP000008837"/>
    </source>
</evidence>
<dbReference type="VEuPathDB" id="FungiDB:MGL_3675"/>
<evidence type="ECO:0000259" key="8">
    <source>
        <dbReference type="Pfam" id="PF05645"/>
    </source>
</evidence>
<keyword evidence="2 6" id="KW-0240">DNA-directed RNA polymerase</keyword>
<proteinExistence type="inferred from homology"/>
<dbReference type="Pfam" id="PF05645">
    <property type="entry name" value="RNA_pol_Rpc82"/>
    <property type="match status" value="1"/>
</dbReference>
<dbReference type="GO" id="GO:0006351">
    <property type="term" value="P:DNA-templated transcription"/>
    <property type="evidence" value="ECO:0007669"/>
    <property type="project" value="InterPro"/>
</dbReference>
<dbReference type="Gene3D" id="1.10.10.10">
    <property type="entry name" value="Winged helix-like DNA-binding domain superfamily/Winged helix DNA-binding domain"/>
    <property type="match status" value="3"/>
</dbReference>
<evidence type="ECO:0000256" key="7">
    <source>
        <dbReference type="SAM" id="MobiDB-lite"/>
    </source>
</evidence>
<keyword evidence="3 6" id="KW-0804">Transcription</keyword>
<name>A8QAB6_MALGO</name>
<dbReference type="STRING" id="425265.A8QAB6"/>
<evidence type="ECO:0000256" key="5">
    <source>
        <dbReference type="ARBA" id="ARBA00025127"/>
    </source>
</evidence>
<dbReference type="InterPro" id="IPR055207">
    <property type="entry name" value="POLR3C_WHD"/>
</dbReference>
<reference evidence="10 11" key="1">
    <citation type="journal article" date="2007" name="Proc. Natl. Acad. Sci. U.S.A.">
        <title>Dandruff-associated Malassezia genomes reveal convergent and divergent virulence traits shared with plant and human fungal pathogens.</title>
        <authorList>
            <person name="Xu J."/>
            <person name="Saunders C.W."/>
            <person name="Hu P."/>
            <person name="Grant R.A."/>
            <person name="Boekhout T."/>
            <person name="Kuramae E.E."/>
            <person name="Kronstad J.W."/>
            <person name="Deangelis Y.M."/>
            <person name="Reeder N.L."/>
            <person name="Johnstone K.R."/>
            <person name="Leland M."/>
            <person name="Fieno A.M."/>
            <person name="Begley W.M."/>
            <person name="Sun Y."/>
            <person name="Lacey M.P."/>
            <person name="Chaudhary T."/>
            <person name="Keough T."/>
            <person name="Chu L."/>
            <person name="Sears R."/>
            <person name="Yuan B."/>
            <person name="Dawson T.L.Jr."/>
        </authorList>
    </citation>
    <scope>NUCLEOTIDE SEQUENCE [LARGE SCALE GENOMIC DNA]</scope>
    <source>
        <strain evidence="11">ATCC MYA-4612 / CBS 7966</strain>
    </source>
</reference>
<evidence type="ECO:0000256" key="1">
    <source>
        <dbReference type="ARBA" id="ARBA00004123"/>
    </source>
</evidence>
<comment type="function">
    <text evidence="5 6">DNA-dependent RNA polymerase catalyzes the transcription of DNA into RNA using the four ribonucleoside triphosphates as substrates. Specific core component of RNA polymerase III which synthesizes small RNAs, such as 5S rRNA and tRNAs.</text>
</comment>
<dbReference type="Pfam" id="PF22536">
    <property type="entry name" value="WHD_POLR3C"/>
    <property type="match status" value="1"/>
</dbReference>
<dbReference type="OMA" id="GQYVVHM"/>
<feature type="region of interest" description="Disordered" evidence="7">
    <location>
        <begin position="210"/>
        <end position="238"/>
    </location>
</feature>
<comment type="subunit">
    <text evidence="6">Component of the RNA polymerase III (Pol III) complex consisting of 17 subunits.</text>
</comment>
<evidence type="ECO:0000256" key="2">
    <source>
        <dbReference type="ARBA" id="ARBA00022478"/>
    </source>
</evidence>
<organism evidence="10 11">
    <name type="scientific">Malassezia globosa (strain ATCC MYA-4612 / CBS 7966)</name>
    <name type="common">Dandruff-associated fungus</name>
    <dbReference type="NCBI Taxonomy" id="425265"/>
    <lineage>
        <taxon>Eukaryota</taxon>
        <taxon>Fungi</taxon>
        <taxon>Dikarya</taxon>
        <taxon>Basidiomycota</taxon>
        <taxon>Ustilaginomycotina</taxon>
        <taxon>Malasseziomycetes</taxon>
        <taxon>Malasseziales</taxon>
        <taxon>Malasseziaceae</taxon>
        <taxon>Malassezia</taxon>
    </lineage>
</organism>
<dbReference type="GO" id="GO:0003697">
    <property type="term" value="F:single-stranded DNA binding"/>
    <property type="evidence" value="ECO:0007669"/>
    <property type="project" value="UniProtKB-UniRule"/>
</dbReference>
<dbReference type="FunCoup" id="A8QAB6">
    <property type="interactions" value="618"/>
</dbReference>
<evidence type="ECO:0000259" key="9">
    <source>
        <dbReference type="Pfam" id="PF22536"/>
    </source>
</evidence>
<dbReference type="Proteomes" id="UP000008837">
    <property type="component" value="Unassembled WGS sequence"/>
</dbReference>
<dbReference type="PANTHER" id="PTHR12949:SF0">
    <property type="entry name" value="DNA-DIRECTED RNA POLYMERASE III SUBUNIT RPC3"/>
    <property type="match status" value="1"/>
</dbReference>
<dbReference type="InterPro" id="IPR008806">
    <property type="entry name" value="RNA_pol_III_Rpc82_C"/>
</dbReference>